<name>A0A1A9ALE7_PLAOA</name>
<dbReference type="InterPro" id="IPR008780">
    <property type="entry name" value="Plasmodium_Vir"/>
</dbReference>
<feature type="region of interest" description="Disordered" evidence="1">
    <location>
        <begin position="173"/>
        <end position="215"/>
    </location>
</feature>
<evidence type="ECO:0000256" key="1">
    <source>
        <dbReference type="SAM" id="MobiDB-lite"/>
    </source>
</evidence>
<proteinExistence type="predicted"/>
<feature type="compositionally biased region" description="Basic and acidic residues" evidence="1">
    <location>
        <begin position="184"/>
        <end position="214"/>
    </location>
</feature>
<reference evidence="3" key="1">
    <citation type="submission" date="2016-05" db="EMBL/GenBank/DDBJ databases">
        <authorList>
            <person name="Naeem Raeece"/>
        </authorList>
    </citation>
    <scope>NUCLEOTIDE SEQUENCE [LARGE SCALE GENOMIC DNA]</scope>
</reference>
<dbReference type="Pfam" id="PF05795">
    <property type="entry name" value="Plasmodium_Vir"/>
    <property type="match status" value="1"/>
</dbReference>
<protein>
    <submittedName>
        <fullName evidence="2">PIR Superfamily Protein</fullName>
    </submittedName>
</protein>
<evidence type="ECO:0000313" key="2">
    <source>
        <dbReference type="EMBL" id="SBT57017.1"/>
    </source>
</evidence>
<dbReference type="AlphaFoldDB" id="A0A1A9ALE7"/>
<dbReference type="EMBL" id="FLRE01001687">
    <property type="protein sequence ID" value="SBT57017.1"/>
    <property type="molecule type" value="Genomic_DNA"/>
</dbReference>
<dbReference type="Proteomes" id="UP000078550">
    <property type="component" value="Unassembled WGS sequence"/>
</dbReference>
<gene>
    <name evidence="2" type="ORF">POVWA2_076820</name>
</gene>
<organism evidence="2 3">
    <name type="scientific">Plasmodium ovale wallikeri</name>
    <dbReference type="NCBI Taxonomy" id="864142"/>
    <lineage>
        <taxon>Eukaryota</taxon>
        <taxon>Sar</taxon>
        <taxon>Alveolata</taxon>
        <taxon>Apicomplexa</taxon>
        <taxon>Aconoidasida</taxon>
        <taxon>Haemosporida</taxon>
        <taxon>Plasmodiidae</taxon>
        <taxon>Plasmodium</taxon>
        <taxon>Plasmodium (Plasmodium)</taxon>
    </lineage>
</organism>
<accession>A0A1A9ALE7</accession>
<evidence type="ECO:0000313" key="3">
    <source>
        <dbReference type="Proteomes" id="UP000078550"/>
    </source>
</evidence>
<sequence length="360" mass="42504">MTRRKVIDKYFFSINSRYYEVILNGVNAKKKDEKYVQNCNPILTSMTFSGKQNATEICKEFKILYELLSTYGKEETRIEDTFSYYDSDFLNYWLNNKLRENVNDGLINVKEFYEQIISNNKEFFSKHEELGNHIYIIDPEILENMKLLYKLYVNAVKIINIVYDKDYKPDERENEEQVIVSQENEARNSEAQESEAQKSEAQKNQQQEKEEHKPCSYYAEQLDENYKEAMDRCFNSNDDFYNSLKYFKDSYKIITEPSSNKSDACNSIEFYYFPEYDGVLEKKANAIKISSTLLVLSFALPLIYKYTPFGPFLRANLNRVKNKWMNSDEYGSELPSLPTDVEDNISDNGEYNIGYYSETN</sequence>